<dbReference type="OrthoDB" id="2117591at2759"/>
<dbReference type="GO" id="GO:0008195">
    <property type="term" value="F:phosphatidate phosphatase activity"/>
    <property type="evidence" value="ECO:0007669"/>
    <property type="project" value="InterPro"/>
</dbReference>
<evidence type="ECO:0000256" key="1">
    <source>
        <dbReference type="SAM" id="MobiDB-lite"/>
    </source>
</evidence>
<evidence type="ECO:0000313" key="4">
    <source>
        <dbReference type="Proteomes" id="UP000780801"/>
    </source>
</evidence>
<organism evidence="3 4">
    <name type="scientific">Lunasporangiospora selenospora</name>
    <dbReference type="NCBI Taxonomy" id="979761"/>
    <lineage>
        <taxon>Eukaryota</taxon>
        <taxon>Fungi</taxon>
        <taxon>Fungi incertae sedis</taxon>
        <taxon>Mucoromycota</taxon>
        <taxon>Mortierellomycotina</taxon>
        <taxon>Mortierellomycetes</taxon>
        <taxon>Mortierellales</taxon>
        <taxon>Mortierellaceae</taxon>
        <taxon>Lunasporangiospora</taxon>
    </lineage>
</organism>
<accession>A0A9P6FY73</accession>
<reference evidence="3" key="1">
    <citation type="journal article" date="2020" name="Fungal Divers.">
        <title>Resolving the Mortierellaceae phylogeny through synthesis of multi-gene phylogenetics and phylogenomics.</title>
        <authorList>
            <person name="Vandepol N."/>
            <person name="Liber J."/>
            <person name="Desiro A."/>
            <person name="Na H."/>
            <person name="Kennedy M."/>
            <person name="Barry K."/>
            <person name="Grigoriev I.V."/>
            <person name="Miller A.N."/>
            <person name="O'Donnell K."/>
            <person name="Stajich J.E."/>
            <person name="Bonito G."/>
        </authorList>
    </citation>
    <scope>NUCLEOTIDE SEQUENCE</scope>
    <source>
        <strain evidence="3">KOD1015</strain>
    </source>
</reference>
<keyword evidence="4" id="KW-1185">Reference proteome</keyword>
<feature type="compositionally biased region" description="Low complexity" evidence="1">
    <location>
        <begin position="228"/>
        <end position="248"/>
    </location>
</feature>
<feature type="region of interest" description="Disordered" evidence="1">
    <location>
        <begin position="130"/>
        <end position="194"/>
    </location>
</feature>
<dbReference type="AlphaFoldDB" id="A0A9P6FY73"/>
<dbReference type="Proteomes" id="UP000780801">
    <property type="component" value="Unassembled WGS sequence"/>
</dbReference>
<evidence type="ECO:0000313" key="3">
    <source>
        <dbReference type="EMBL" id="KAF9583798.1"/>
    </source>
</evidence>
<dbReference type="InterPro" id="IPR019236">
    <property type="entry name" value="APP1_cat"/>
</dbReference>
<dbReference type="Pfam" id="PF09949">
    <property type="entry name" value="APP1_cat"/>
    <property type="match status" value="1"/>
</dbReference>
<dbReference type="EMBL" id="JAABOA010000587">
    <property type="protein sequence ID" value="KAF9583798.1"/>
    <property type="molecule type" value="Genomic_DNA"/>
</dbReference>
<sequence>MSSPAATNMIPYQDQDQDQADPLGEVEQHCLLFPSYATKHPNSSLARKIAGVTKNDSVYDILESRFSMFLASNTQGVQFIVQCVGPSKAKQMELAGDPTSSEPAVVELIRDLQSPDVVFDANEVVQSKEQLRRSLEVDRQGRLLPTGMDHDSHRAPPTNRGNSPRYRSSTPESMSSDYERGQQPPRGFEGGLPTIGRLQRGAALIKSAYSKYKSIVATPDDMDPSGQFSESSGGARSFSSGSSGSEASFQDSTQYRDYGSGVYPTVQVLSRPGGHFHGTLQLSRNDISSFVDNGSPSGSHPRSLRLHAYHPGMKDRTHGIVNLVDPVGLSIISDIDDTIKETNVQAGARTIMRNTFLEDMKAVDGMADVYQRWWKGGAAIHYVSNSPWQLIQSLLEFFHSHNFPPGSAHLRLHDSVLKTYFMSPSEHKHRAISEILDDFPERKFILIGDSGEIDMEIYTHFARLHPEQIVRIFIRDISTDRLKEMAMETSTPQNEMEMQYFPPNDITGARYPDSWDHTATAGSAKRHGQDHGTESTYCDKLGQDTSEPIVSTPKSPLEIWLDRIEDCQRQLPEGKLTLFKSADVLDSCSIAESLLKKYKTEQAFSDEGWLQDN</sequence>
<feature type="domain" description="Phosphatidate phosphatase APP1 catalytic" evidence="2">
    <location>
        <begin position="330"/>
        <end position="476"/>
    </location>
</feature>
<dbReference type="SUPFAM" id="SSF56784">
    <property type="entry name" value="HAD-like"/>
    <property type="match status" value="1"/>
</dbReference>
<evidence type="ECO:0000259" key="2">
    <source>
        <dbReference type="Pfam" id="PF09949"/>
    </source>
</evidence>
<feature type="compositionally biased region" description="Basic and acidic residues" evidence="1">
    <location>
        <begin position="130"/>
        <end position="141"/>
    </location>
</feature>
<feature type="compositionally biased region" description="Polar residues" evidence="1">
    <location>
        <begin position="159"/>
        <end position="176"/>
    </location>
</feature>
<gene>
    <name evidence="3" type="ORF">BGW38_008494</name>
</gene>
<dbReference type="InterPro" id="IPR036412">
    <property type="entry name" value="HAD-like_sf"/>
</dbReference>
<feature type="region of interest" description="Disordered" evidence="1">
    <location>
        <begin position="517"/>
        <end position="549"/>
    </location>
</feature>
<protein>
    <recommendedName>
        <fullName evidence="2">Phosphatidate phosphatase APP1 catalytic domain-containing protein</fullName>
    </recommendedName>
</protein>
<feature type="region of interest" description="Disordered" evidence="1">
    <location>
        <begin position="220"/>
        <end position="250"/>
    </location>
</feature>
<dbReference type="InterPro" id="IPR052935">
    <property type="entry name" value="Mg2+_PAP"/>
</dbReference>
<name>A0A9P6FY73_9FUNG</name>
<dbReference type="PANTHER" id="PTHR28208">
    <property type="entry name" value="PHOSPHATIDATE PHOSPHATASE APP1"/>
    <property type="match status" value="1"/>
</dbReference>
<dbReference type="PANTHER" id="PTHR28208:SF3">
    <property type="entry name" value="PHOSPHATIDATE PHOSPHATASE APP1"/>
    <property type="match status" value="1"/>
</dbReference>
<proteinExistence type="predicted"/>
<comment type="caution">
    <text evidence="3">The sequence shown here is derived from an EMBL/GenBank/DDBJ whole genome shotgun (WGS) entry which is preliminary data.</text>
</comment>